<keyword evidence="4" id="KW-0238">DNA-binding</keyword>
<dbReference type="NCBIfam" id="TIGR02937">
    <property type="entry name" value="sigma70-ECF"/>
    <property type="match status" value="1"/>
</dbReference>
<keyword evidence="5" id="KW-0804">Transcription</keyword>
<dbReference type="InterPro" id="IPR014284">
    <property type="entry name" value="RNA_pol_sigma-70_dom"/>
</dbReference>
<accession>A0ABT5T4K2</accession>
<gene>
    <name evidence="8" type="ORF">PUT78_02635</name>
</gene>
<dbReference type="InterPro" id="IPR013249">
    <property type="entry name" value="RNA_pol_sigma70_r4_t2"/>
</dbReference>
<dbReference type="Gene3D" id="1.10.10.10">
    <property type="entry name" value="Winged helix-like DNA-binding domain superfamily/Winged helix DNA-binding domain"/>
    <property type="match status" value="1"/>
</dbReference>
<evidence type="ECO:0000256" key="5">
    <source>
        <dbReference type="ARBA" id="ARBA00023163"/>
    </source>
</evidence>
<dbReference type="InterPro" id="IPR036388">
    <property type="entry name" value="WH-like_DNA-bd_sf"/>
</dbReference>
<evidence type="ECO:0000256" key="3">
    <source>
        <dbReference type="ARBA" id="ARBA00023082"/>
    </source>
</evidence>
<proteinExistence type="inferred from homology"/>
<name>A0ABT5T4K2_9RHOB</name>
<keyword evidence="2" id="KW-0805">Transcription regulation</keyword>
<dbReference type="Pfam" id="PF08281">
    <property type="entry name" value="Sigma70_r4_2"/>
    <property type="match status" value="1"/>
</dbReference>
<dbReference type="NCBIfam" id="NF009165">
    <property type="entry name" value="PRK12512.1"/>
    <property type="match status" value="1"/>
</dbReference>
<dbReference type="PANTHER" id="PTHR43133">
    <property type="entry name" value="RNA POLYMERASE ECF-TYPE SIGMA FACTO"/>
    <property type="match status" value="1"/>
</dbReference>
<evidence type="ECO:0000256" key="2">
    <source>
        <dbReference type="ARBA" id="ARBA00023015"/>
    </source>
</evidence>
<dbReference type="Gene3D" id="1.10.1740.10">
    <property type="match status" value="1"/>
</dbReference>
<dbReference type="Proteomes" id="UP001431784">
    <property type="component" value="Unassembled WGS sequence"/>
</dbReference>
<organism evidence="8 9">
    <name type="scientific">Roseinatronobacter alkalisoli</name>
    <dbReference type="NCBI Taxonomy" id="3028235"/>
    <lineage>
        <taxon>Bacteria</taxon>
        <taxon>Pseudomonadati</taxon>
        <taxon>Pseudomonadota</taxon>
        <taxon>Alphaproteobacteria</taxon>
        <taxon>Rhodobacterales</taxon>
        <taxon>Paracoccaceae</taxon>
        <taxon>Roseinatronobacter</taxon>
    </lineage>
</organism>
<dbReference type="InterPro" id="IPR039425">
    <property type="entry name" value="RNA_pol_sigma-70-like"/>
</dbReference>
<dbReference type="InterPro" id="IPR013325">
    <property type="entry name" value="RNA_pol_sigma_r2"/>
</dbReference>
<dbReference type="SUPFAM" id="SSF88659">
    <property type="entry name" value="Sigma3 and sigma4 domains of RNA polymerase sigma factors"/>
    <property type="match status" value="1"/>
</dbReference>
<dbReference type="RefSeq" id="WP_274350543.1">
    <property type="nucleotide sequence ID" value="NZ_JAQZSM010000002.1"/>
</dbReference>
<dbReference type="Pfam" id="PF04542">
    <property type="entry name" value="Sigma70_r2"/>
    <property type="match status" value="1"/>
</dbReference>
<dbReference type="EMBL" id="JAQZSM010000002">
    <property type="protein sequence ID" value="MDD7969984.1"/>
    <property type="molecule type" value="Genomic_DNA"/>
</dbReference>
<reference evidence="8" key="1">
    <citation type="submission" date="2023-02" db="EMBL/GenBank/DDBJ databases">
        <title>Description of Roseinatronobacter alkalisoli sp. nov., an alkaliphilic bacerium isolated from soda soil.</title>
        <authorList>
            <person name="Wei W."/>
        </authorList>
    </citation>
    <scope>NUCLEOTIDE SEQUENCE</scope>
    <source>
        <strain evidence="8">HJB301</strain>
    </source>
</reference>
<dbReference type="SUPFAM" id="SSF88946">
    <property type="entry name" value="Sigma2 domain of RNA polymerase sigma factors"/>
    <property type="match status" value="1"/>
</dbReference>
<dbReference type="InterPro" id="IPR013324">
    <property type="entry name" value="RNA_pol_sigma_r3/r4-like"/>
</dbReference>
<evidence type="ECO:0000259" key="6">
    <source>
        <dbReference type="Pfam" id="PF04542"/>
    </source>
</evidence>
<dbReference type="InterPro" id="IPR007627">
    <property type="entry name" value="RNA_pol_sigma70_r2"/>
</dbReference>
<comment type="similarity">
    <text evidence="1">Belongs to the sigma-70 factor family. ECF subfamily.</text>
</comment>
<evidence type="ECO:0000256" key="4">
    <source>
        <dbReference type="ARBA" id="ARBA00023125"/>
    </source>
</evidence>
<evidence type="ECO:0000313" key="9">
    <source>
        <dbReference type="Proteomes" id="UP001431784"/>
    </source>
</evidence>
<keyword evidence="3" id="KW-0731">Sigma factor</keyword>
<sequence length="180" mass="20093">MEGPGNLEDLMRAAKRGDSVAYRQLLQAITPVLRTVVRARGTALGRETCEDVLQEVLLAIHAKRHTWQEDAPLRPWLYAIARHKVVDAFRARGRHFDLSIDDLAEVLPAADGPDPTEGRDMEKVLSRLEPRAAEIVRAFGLNGETTAETAARLDMSEGAVRVALHRALKTIARLRERMIE</sequence>
<keyword evidence="9" id="KW-1185">Reference proteome</keyword>
<feature type="domain" description="RNA polymerase sigma factor 70 region 4 type 2" evidence="7">
    <location>
        <begin position="121"/>
        <end position="170"/>
    </location>
</feature>
<dbReference type="PANTHER" id="PTHR43133:SF58">
    <property type="entry name" value="ECF RNA POLYMERASE SIGMA FACTOR SIGD"/>
    <property type="match status" value="1"/>
</dbReference>
<evidence type="ECO:0000256" key="1">
    <source>
        <dbReference type="ARBA" id="ARBA00010641"/>
    </source>
</evidence>
<evidence type="ECO:0000313" key="8">
    <source>
        <dbReference type="EMBL" id="MDD7969984.1"/>
    </source>
</evidence>
<evidence type="ECO:0000259" key="7">
    <source>
        <dbReference type="Pfam" id="PF08281"/>
    </source>
</evidence>
<comment type="caution">
    <text evidence="8">The sequence shown here is derived from an EMBL/GenBank/DDBJ whole genome shotgun (WGS) entry which is preliminary data.</text>
</comment>
<protein>
    <submittedName>
        <fullName evidence="8">Sigma-70 family RNA polymerase sigma factor</fullName>
    </submittedName>
</protein>
<feature type="domain" description="RNA polymerase sigma-70 region 2" evidence="6">
    <location>
        <begin position="32"/>
        <end position="94"/>
    </location>
</feature>